<protein>
    <submittedName>
        <fullName evidence="1">Uncharacterized protein</fullName>
    </submittedName>
</protein>
<proteinExistence type="predicted"/>
<reference evidence="1 2" key="1">
    <citation type="submission" date="2015-12" db="EMBL/GenBank/DDBJ databases">
        <title>Draft genome sequnece of Fervidicola ferrireducens strain Y170.</title>
        <authorList>
            <person name="Patel B.K."/>
        </authorList>
    </citation>
    <scope>NUCLEOTIDE SEQUENCE [LARGE SCALE GENOMIC DNA]</scope>
    <source>
        <strain evidence="1 2">Y170</strain>
    </source>
</reference>
<name>A0A140L9X1_9FIRM</name>
<comment type="caution">
    <text evidence="1">The sequence shown here is derived from an EMBL/GenBank/DDBJ whole genome shotgun (WGS) entry which is preliminary data.</text>
</comment>
<evidence type="ECO:0000313" key="1">
    <source>
        <dbReference type="EMBL" id="KXG77346.1"/>
    </source>
</evidence>
<sequence>MNRLERTMAELFFKEKQEIIPALKEMLNDKNRINRYENLTLERVKEVARRIGCDDYHTALYAHAFAKIFGTMPDRLLKKLITKLEGATVNG</sequence>
<organism evidence="1 2">
    <name type="scientific">Fervidicola ferrireducens</name>
    <dbReference type="NCBI Taxonomy" id="520764"/>
    <lineage>
        <taxon>Bacteria</taxon>
        <taxon>Bacillati</taxon>
        <taxon>Bacillota</taxon>
        <taxon>Clostridia</taxon>
        <taxon>Thermosediminibacterales</taxon>
        <taxon>Thermosediminibacteraceae</taxon>
        <taxon>Fervidicola</taxon>
    </lineage>
</organism>
<accession>A0A140L9X1</accession>
<keyword evidence="2" id="KW-1185">Reference proteome</keyword>
<dbReference type="InParanoid" id="A0A140L9X1"/>
<dbReference type="EMBL" id="LOED01000012">
    <property type="protein sequence ID" value="KXG77346.1"/>
    <property type="molecule type" value="Genomic_DNA"/>
</dbReference>
<dbReference type="Proteomes" id="UP000070427">
    <property type="component" value="Unassembled WGS sequence"/>
</dbReference>
<dbReference type="STRING" id="520764.AN618_12450"/>
<dbReference type="RefSeq" id="WP_066353208.1">
    <property type="nucleotide sequence ID" value="NZ_LOED01000012.1"/>
</dbReference>
<dbReference type="AlphaFoldDB" id="A0A140L9X1"/>
<evidence type="ECO:0000313" key="2">
    <source>
        <dbReference type="Proteomes" id="UP000070427"/>
    </source>
</evidence>
<gene>
    <name evidence="1" type="ORF">AN618_12450</name>
</gene>